<evidence type="ECO:0000256" key="1">
    <source>
        <dbReference type="ARBA" id="ARBA00009437"/>
    </source>
</evidence>
<dbReference type="PROSITE" id="PS50931">
    <property type="entry name" value="HTH_LYSR"/>
    <property type="match status" value="1"/>
</dbReference>
<comment type="similarity">
    <text evidence="1">Belongs to the LysR transcriptional regulatory family.</text>
</comment>
<reference evidence="6 7" key="1">
    <citation type="submission" date="2017-07" db="EMBL/GenBank/DDBJ databases">
        <title>Complete genome sequence of Oryzomicrobium terrae TPP412.</title>
        <authorList>
            <person name="Chiu L.-W."/>
            <person name="Lo K.-J."/>
            <person name="Tsai Y.-M."/>
            <person name="Lin S.-S."/>
            <person name="Kuo C.-H."/>
            <person name="Liu C.-T."/>
        </authorList>
    </citation>
    <scope>NUCLEOTIDE SEQUENCE [LARGE SCALE GENOMIC DNA]</scope>
    <source>
        <strain evidence="6 7">TPP412</strain>
    </source>
</reference>
<dbReference type="Gene3D" id="3.40.190.290">
    <property type="match status" value="1"/>
</dbReference>
<dbReference type="RefSeq" id="WP_149425969.1">
    <property type="nucleotide sequence ID" value="NZ_CP022579.1"/>
</dbReference>
<dbReference type="PANTHER" id="PTHR30419">
    <property type="entry name" value="HTH-TYPE TRANSCRIPTIONAL REGULATOR YBHD"/>
    <property type="match status" value="1"/>
</dbReference>
<feature type="domain" description="HTH lysR-type" evidence="5">
    <location>
        <begin position="1"/>
        <end position="58"/>
    </location>
</feature>
<evidence type="ECO:0000256" key="3">
    <source>
        <dbReference type="ARBA" id="ARBA00023125"/>
    </source>
</evidence>
<accession>A0A5C1EAK2</accession>
<dbReference type="SUPFAM" id="SSF53850">
    <property type="entry name" value="Periplasmic binding protein-like II"/>
    <property type="match status" value="1"/>
</dbReference>
<name>A0A5C1EAK2_9RHOO</name>
<proteinExistence type="inferred from homology"/>
<protein>
    <submittedName>
        <fullName evidence="6">Transcriptional regulator, LysR family</fullName>
    </submittedName>
</protein>
<dbReference type="InterPro" id="IPR000847">
    <property type="entry name" value="LysR_HTH_N"/>
</dbReference>
<keyword evidence="4" id="KW-0804">Transcription</keyword>
<dbReference type="InterPro" id="IPR036390">
    <property type="entry name" value="WH_DNA-bd_sf"/>
</dbReference>
<dbReference type="GO" id="GO:0003677">
    <property type="term" value="F:DNA binding"/>
    <property type="evidence" value="ECO:0007669"/>
    <property type="project" value="UniProtKB-KW"/>
</dbReference>
<evidence type="ECO:0000256" key="4">
    <source>
        <dbReference type="ARBA" id="ARBA00023163"/>
    </source>
</evidence>
<dbReference type="Pfam" id="PF03466">
    <property type="entry name" value="LysR_substrate"/>
    <property type="match status" value="1"/>
</dbReference>
<dbReference type="InterPro" id="IPR050950">
    <property type="entry name" value="HTH-type_LysR_regulators"/>
</dbReference>
<dbReference type="PRINTS" id="PR00039">
    <property type="entry name" value="HTHLYSR"/>
</dbReference>
<dbReference type="InterPro" id="IPR036388">
    <property type="entry name" value="WH-like_DNA-bd_sf"/>
</dbReference>
<evidence type="ECO:0000256" key="2">
    <source>
        <dbReference type="ARBA" id="ARBA00023015"/>
    </source>
</evidence>
<dbReference type="Pfam" id="PF00126">
    <property type="entry name" value="HTH_1"/>
    <property type="match status" value="1"/>
</dbReference>
<organism evidence="6 7">
    <name type="scientific">Oryzomicrobium terrae</name>
    <dbReference type="NCBI Taxonomy" id="1735038"/>
    <lineage>
        <taxon>Bacteria</taxon>
        <taxon>Pseudomonadati</taxon>
        <taxon>Pseudomonadota</taxon>
        <taxon>Betaproteobacteria</taxon>
        <taxon>Rhodocyclales</taxon>
        <taxon>Rhodocyclaceae</taxon>
        <taxon>Oryzomicrobium</taxon>
    </lineage>
</organism>
<dbReference type="InterPro" id="IPR005119">
    <property type="entry name" value="LysR_subst-bd"/>
</dbReference>
<dbReference type="Gene3D" id="1.10.10.10">
    <property type="entry name" value="Winged helix-like DNA-binding domain superfamily/Winged helix DNA-binding domain"/>
    <property type="match status" value="1"/>
</dbReference>
<dbReference type="GO" id="GO:0005829">
    <property type="term" value="C:cytosol"/>
    <property type="evidence" value="ECO:0007669"/>
    <property type="project" value="TreeGrafter"/>
</dbReference>
<dbReference type="AlphaFoldDB" id="A0A5C1EAK2"/>
<keyword evidence="7" id="KW-1185">Reference proteome</keyword>
<keyword evidence="3" id="KW-0238">DNA-binding</keyword>
<evidence type="ECO:0000259" key="5">
    <source>
        <dbReference type="PROSITE" id="PS50931"/>
    </source>
</evidence>
<dbReference type="Proteomes" id="UP000323671">
    <property type="component" value="Chromosome"/>
</dbReference>
<dbReference type="GO" id="GO:0003700">
    <property type="term" value="F:DNA-binding transcription factor activity"/>
    <property type="evidence" value="ECO:0007669"/>
    <property type="project" value="InterPro"/>
</dbReference>
<dbReference type="KEGG" id="otr:OTERR_24600"/>
<dbReference type="SUPFAM" id="SSF46785">
    <property type="entry name" value="Winged helix' DNA-binding domain"/>
    <property type="match status" value="1"/>
</dbReference>
<evidence type="ECO:0000313" key="6">
    <source>
        <dbReference type="EMBL" id="QEL65936.1"/>
    </source>
</evidence>
<dbReference type="PANTHER" id="PTHR30419:SF8">
    <property type="entry name" value="NITROGEN ASSIMILATION TRANSCRIPTIONAL ACTIVATOR-RELATED"/>
    <property type="match status" value="1"/>
</dbReference>
<gene>
    <name evidence="6" type="ORF">OTERR_24600</name>
</gene>
<dbReference type="FunFam" id="1.10.10.10:FF:000001">
    <property type="entry name" value="LysR family transcriptional regulator"/>
    <property type="match status" value="1"/>
</dbReference>
<evidence type="ECO:0000313" key="7">
    <source>
        <dbReference type="Proteomes" id="UP000323671"/>
    </source>
</evidence>
<dbReference type="EMBL" id="CP022579">
    <property type="protein sequence ID" value="QEL65936.1"/>
    <property type="molecule type" value="Genomic_DNA"/>
</dbReference>
<sequence length="303" mass="32669">MDVRALRYFVEVVERQSFTRAAEALHVTQPTISKMVRALEDELGGPLLIRDGRRLQLTDAGRVVLERGRAVLAEVGRLRCDVAEVEGLARGELTVGIPPTAGPYFAPVIGVYRRRHPGVTLRLREQGARALEAGVAAGELDIGVTLLPLARPELTAHLAQLSVARQSVVALFPRARAPAHPGPVALAELAGLPFVMYEDDFALPRLIADGCRAAGFEPEIAAQSRYWDFIGDLVGADVGVAILPAHVAGRVDPARVDCRPLASPTLVWELGLVWRQGYLSRAARAWLDCCRDAAPLSPGNPLP</sequence>
<keyword evidence="2" id="KW-0805">Transcription regulation</keyword>